<dbReference type="Gene3D" id="3.40.50.80">
    <property type="entry name" value="Nucleotide-binding domain of ferredoxin-NADP reductase (FNR) module"/>
    <property type="match status" value="1"/>
</dbReference>
<dbReference type="InterPro" id="IPR039261">
    <property type="entry name" value="FNR_nucleotide-bd"/>
</dbReference>
<evidence type="ECO:0000313" key="3">
    <source>
        <dbReference type="Proteomes" id="UP000703269"/>
    </source>
</evidence>
<dbReference type="AlphaFoldDB" id="A0A9P3LKY1"/>
<dbReference type="Proteomes" id="UP000703269">
    <property type="component" value="Unassembled WGS sequence"/>
</dbReference>
<dbReference type="EMBL" id="BPQB01000098">
    <property type="protein sequence ID" value="GJE98996.1"/>
    <property type="molecule type" value="Genomic_DNA"/>
</dbReference>
<name>A0A9P3LKY1_9APHY</name>
<accession>A0A9P3LKY1</accession>
<dbReference type="PANTHER" id="PTHR42815:SF2">
    <property type="entry name" value="FAD-BINDING, PUTATIVE (AFU_ORTHOLOGUE AFUA_6G07600)-RELATED"/>
    <property type="match status" value="1"/>
</dbReference>
<gene>
    <name evidence="2" type="ORF">PsYK624_152340</name>
</gene>
<dbReference type="SUPFAM" id="SSF52343">
    <property type="entry name" value="Ferredoxin reductase-like, C-terminal NADP-linked domain"/>
    <property type="match status" value="1"/>
</dbReference>
<feature type="domain" description="FAD-binding FR-type" evidence="1">
    <location>
        <begin position="350"/>
        <end position="486"/>
    </location>
</feature>
<evidence type="ECO:0000259" key="1">
    <source>
        <dbReference type="PROSITE" id="PS51384"/>
    </source>
</evidence>
<dbReference type="InterPro" id="IPR012349">
    <property type="entry name" value="Split_barrel_FMN-bd"/>
</dbReference>
<dbReference type="OrthoDB" id="436496at2759"/>
<dbReference type="Gene3D" id="2.30.110.10">
    <property type="entry name" value="Electron Transport, Fmn-binding Protein, Chain A"/>
    <property type="match status" value="1"/>
</dbReference>
<organism evidence="2 3">
    <name type="scientific">Phanerochaete sordida</name>
    <dbReference type="NCBI Taxonomy" id="48140"/>
    <lineage>
        <taxon>Eukaryota</taxon>
        <taxon>Fungi</taxon>
        <taxon>Dikarya</taxon>
        <taxon>Basidiomycota</taxon>
        <taxon>Agaricomycotina</taxon>
        <taxon>Agaricomycetes</taxon>
        <taxon>Polyporales</taxon>
        <taxon>Phanerochaetaceae</taxon>
        <taxon>Phanerochaete</taxon>
    </lineage>
</organism>
<protein>
    <recommendedName>
        <fullName evidence="1">FAD-binding FR-type domain-containing protein</fullName>
    </recommendedName>
</protein>
<reference evidence="2 3" key="1">
    <citation type="submission" date="2021-08" db="EMBL/GenBank/DDBJ databases">
        <title>Draft Genome Sequence of Phanerochaete sordida strain YK-624.</title>
        <authorList>
            <person name="Mori T."/>
            <person name="Dohra H."/>
            <person name="Suzuki T."/>
            <person name="Kawagishi H."/>
            <person name="Hirai H."/>
        </authorList>
    </citation>
    <scope>NUCLEOTIDE SEQUENCE [LARGE SCALE GENOMIC DNA]</scope>
    <source>
        <strain evidence="2 3">YK-624</strain>
    </source>
</reference>
<dbReference type="PROSITE" id="PS51384">
    <property type="entry name" value="FAD_FR"/>
    <property type="match status" value="1"/>
</dbReference>
<evidence type="ECO:0000313" key="2">
    <source>
        <dbReference type="EMBL" id="GJE98996.1"/>
    </source>
</evidence>
<keyword evidence="3" id="KW-1185">Reference proteome</keyword>
<sequence>MTIRGVQGWHRGEILIHERLGFASDMLDNYTWIKAEMPDQHREFHSTRLPFIPVTTLDDKNRPWSSIFAGRTGEPGFVTSPGTQRLDMEIKVWEGDPFLENSKLYDGHMLVAGIGIEFSTRRRNKFAGHAFEMEQENDVFRLKMVVNEAIGNCPKYINVRTLDPYPNTVPVVAHKCLDVPEDGRMPDELCEFVRNSDTIFIGSSYEAQTEDADKFPSHVGQNQRGGRRGWVRVRNDGRTLVIPDYSGNRVLSSLGNIEATPVASVSIVDFVTGDVLYVTGTAHTAVGKESQVIMPRQAVVTLLEVTGYIFVRDALPVRQRPGTETERSPYSPPVRMLAEEDASGAAKFAEEEIYVTLTRVRVHSDNLATFTWEATKPLTIRPGQTAALDFSEVVGKAGYQHMASMNPSSVNDDRVRTWTISSAHLDPAGTKTFDLTMRKKEHGAVTGALFVLARKLQELKPDALDDARSIGLRVRLVGIAGEFALAIPPAPSDPATELTSAMLWLAGGIGLTPFMSMLSAISGMPRTNIVWDAVLAVATREPEVLLPLIAGAIGAATPRLRLVVHIYSSQPCPPFPALTPSDDLQVTLVSHKGRIDNTLFEATPDAATRTAYMCGPGEFESAMVNLLTAHGITEVVRESFEY</sequence>
<comment type="caution">
    <text evidence="2">The sequence shown here is derived from an EMBL/GenBank/DDBJ whole genome shotgun (WGS) entry which is preliminary data.</text>
</comment>
<dbReference type="GO" id="GO:0016491">
    <property type="term" value="F:oxidoreductase activity"/>
    <property type="evidence" value="ECO:0007669"/>
    <property type="project" value="InterPro"/>
</dbReference>
<dbReference type="PANTHER" id="PTHR42815">
    <property type="entry name" value="FAD-BINDING, PUTATIVE (AFU_ORTHOLOGUE AFUA_6G07600)-RELATED"/>
    <property type="match status" value="1"/>
</dbReference>
<dbReference type="InterPro" id="IPR017927">
    <property type="entry name" value="FAD-bd_FR_type"/>
</dbReference>
<proteinExistence type="predicted"/>